<dbReference type="PROSITE" id="PS50928">
    <property type="entry name" value="ABC_TM1"/>
    <property type="match status" value="1"/>
</dbReference>
<sequence length="264" mass="28750">MSRSIATPASSPPVRSWARWIALPVLLAVWALLAHGLATPLLPTPVDVGQAAWREAASGELVHHLGVTLRRVAISFVLAMALGTALGVFMGRHSTANAMLDPLLVFFLNLPALVTIILLYVWFGLVETAAVLAVVINKVPNVTVTLREGARSLDGRLEQMANVYGFTFSQRARHIWLPQLFPYLMAATRGGLALIWKIVLVVELLGRSDGIGFKLHMAFQVFDVATILAYSLVFIAVVQLVEIVLLQPLERRASAWRHTGGAHA</sequence>
<evidence type="ECO:0000256" key="7">
    <source>
        <dbReference type="RuleBase" id="RU363032"/>
    </source>
</evidence>
<comment type="subcellular location">
    <subcellularLocation>
        <location evidence="1 7">Cell membrane</location>
        <topology evidence="1 7">Multi-pass membrane protein</topology>
    </subcellularLocation>
</comment>
<feature type="transmembrane region" description="Helical" evidence="7">
    <location>
        <begin position="72"/>
        <end position="91"/>
    </location>
</feature>
<comment type="caution">
    <text evidence="9">The sequence shown here is derived from an EMBL/GenBank/DDBJ whole genome shotgun (WGS) entry which is preliminary data.</text>
</comment>
<comment type="similarity">
    <text evidence="7">Belongs to the binding-protein-dependent transport system permease family.</text>
</comment>
<dbReference type="Pfam" id="PF00528">
    <property type="entry name" value="BPD_transp_1"/>
    <property type="match status" value="1"/>
</dbReference>
<proteinExistence type="inferred from homology"/>
<feature type="transmembrane region" description="Helical" evidence="7">
    <location>
        <begin position="103"/>
        <end position="123"/>
    </location>
</feature>
<dbReference type="PANTHER" id="PTHR30151">
    <property type="entry name" value="ALKANE SULFONATE ABC TRANSPORTER-RELATED, MEMBRANE SUBUNIT"/>
    <property type="match status" value="1"/>
</dbReference>
<keyword evidence="2 7" id="KW-0813">Transport</keyword>
<keyword evidence="4 7" id="KW-0812">Transmembrane</keyword>
<protein>
    <submittedName>
        <fullName evidence="9">ABC transporter permease</fullName>
    </submittedName>
</protein>
<dbReference type="InterPro" id="IPR035906">
    <property type="entry name" value="MetI-like_sf"/>
</dbReference>
<keyword evidence="5 7" id="KW-1133">Transmembrane helix</keyword>
<dbReference type="Gene3D" id="1.10.3720.10">
    <property type="entry name" value="MetI-like"/>
    <property type="match status" value="1"/>
</dbReference>
<evidence type="ECO:0000259" key="8">
    <source>
        <dbReference type="PROSITE" id="PS50928"/>
    </source>
</evidence>
<keyword evidence="3" id="KW-1003">Cell membrane</keyword>
<keyword evidence="6 7" id="KW-0472">Membrane</keyword>
<evidence type="ECO:0000256" key="3">
    <source>
        <dbReference type="ARBA" id="ARBA00022475"/>
    </source>
</evidence>
<evidence type="ECO:0000256" key="6">
    <source>
        <dbReference type="ARBA" id="ARBA00023136"/>
    </source>
</evidence>
<dbReference type="EMBL" id="SJDL01000004">
    <property type="protein sequence ID" value="TBW58451.1"/>
    <property type="molecule type" value="Genomic_DNA"/>
</dbReference>
<feature type="domain" description="ABC transmembrane type-1" evidence="8">
    <location>
        <begin position="65"/>
        <end position="245"/>
    </location>
</feature>
<dbReference type="InterPro" id="IPR000515">
    <property type="entry name" value="MetI-like"/>
</dbReference>
<organism evidence="9 10">
    <name type="scientific">Marinobacter halodurans</name>
    <dbReference type="NCBI Taxonomy" id="2528979"/>
    <lineage>
        <taxon>Bacteria</taxon>
        <taxon>Pseudomonadati</taxon>
        <taxon>Pseudomonadota</taxon>
        <taxon>Gammaproteobacteria</taxon>
        <taxon>Pseudomonadales</taxon>
        <taxon>Marinobacteraceae</taxon>
        <taxon>Marinobacter</taxon>
    </lineage>
</organism>
<dbReference type="PANTHER" id="PTHR30151:SF38">
    <property type="entry name" value="ALIPHATIC SULFONATES TRANSPORT PERMEASE PROTEIN SSUC-RELATED"/>
    <property type="match status" value="1"/>
</dbReference>
<accession>A0ABY1ZNZ3</accession>
<evidence type="ECO:0000256" key="1">
    <source>
        <dbReference type="ARBA" id="ARBA00004651"/>
    </source>
</evidence>
<dbReference type="CDD" id="cd06261">
    <property type="entry name" value="TM_PBP2"/>
    <property type="match status" value="1"/>
</dbReference>
<evidence type="ECO:0000256" key="5">
    <source>
        <dbReference type="ARBA" id="ARBA00022989"/>
    </source>
</evidence>
<gene>
    <name evidence="9" type="ORF">EZI54_03445</name>
</gene>
<feature type="transmembrane region" description="Helical" evidence="7">
    <location>
        <begin position="217"/>
        <end position="241"/>
    </location>
</feature>
<evidence type="ECO:0000313" key="9">
    <source>
        <dbReference type="EMBL" id="TBW58451.1"/>
    </source>
</evidence>
<name>A0ABY1ZNZ3_9GAMM</name>
<reference evidence="9 10" key="1">
    <citation type="submission" date="2019-02" db="EMBL/GenBank/DDBJ databases">
        <title>Marinobacter halodurans sp. nov., a marine bacterium isolated from sea tidal flat.</title>
        <authorList>
            <person name="Yoo Y."/>
            <person name="Lee D.W."/>
            <person name="Kim B.S."/>
            <person name="Kim J.-J."/>
        </authorList>
    </citation>
    <scope>NUCLEOTIDE SEQUENCE [LARGE SCALE GENOMIC DNA]</scope>
    <source>
        <strain evidence="9 10">YJ-S3-2</strain>
    </source>
</reference>
<evidence type="ECO:0000256" key="4">
    <source>
        <dbReference type="ARBA" id="ARBA00022692"/>
    </source>
</evidence>
<dbReference type="Proteomes" id="UP000313645">
    <property type="component" value="Unassembled WGS sequence"/>
</dbReference>
<dbReference type="RefSeq" id="WP_131479065.1">
    <property type="nucleotide sequence ID" value="NZ_SJDL01000004.1"/>
</dbReference>
<evidence type="ECO:0000256" key="2">
    <source>
        <dbReference type="ARBA" id="ARBA00022448"/>
    </source>
</evidence>
<evidence type="ECO:0000313" key="10">
    <source>
        <dbReference type="Proteomes" id="UP000313645"/>
    </source>
</evidence>
<dbReference type="SUPFAM" id="SSF161098">
    <property type="entry name" value="MetI-like"/>
    <property type="match status" value="1"/>
</dbReference>
<keyword evidence="10" id="KW-1185">Reference proteome</keyword>